<dbReference type="PANTHER" id="PTHR15725:SF14">
    <property type="entry name" value="ZINC FINGER CCCH DOMAIN-CONTAINING PROTEIN 11A"/>
    <property type="match status" value="1"/>
</dbReference>
<evidence type="ECO:0000256" key="5">
    <source>
        <dbReference type="ARBA" id="ARBA00023125"/>
    </source>
</evidence>
<feature type="zinc finger region" description="C3H1-type" evidence="6">
    <location>
        <begin position="32"/>
        <end position="61"/>
    </location>
</feature>
<keyword evidence="2" id="KW-0677">Repeat</keyword>
<dbReference type="AlphaFoldDB" id="A0AAP0LHZ2"/>
<dbReference type="SMART" id="SM00356">
    <property type="entry name" value="ZnF_C3H1"/>
    <property type="match status" value="3"/>
</dbReference>
<sequence length="740" mass="81981">MVVAAAAAAAQQQHQQQQQVSTASATAEEEALKRNTDCVYFLASPLTCKKGSECEYRHSEYARVNPRDCYFWLNGNCLNPKCGFRHPPLDGLIGTQMAVSTGSYFPSSHSATMPAAHASNNSGKQAVPCIFFQKGLCIKGDKCAFLHGPNTAVNKAPQPTAAAPANEPPTLKKASGVLQKCTQEQKVPPANVPKAVVVRPEANKHTHKAETSFPRNAAGNERNAPPPSGTDGEFPRYKATNVPPVINGNSLIRSNRLHQAHALDDQSFQHGKDADEFLRESSPGFDVLVDDELRDSDYYHDEDQYGRTRGHEGRDLNSVNEYDIGRSVDYTSLTEMGRETFRDPRGYDIGSYDHISMQGQYAWEQHMAASDRVLVGDSSNQERRSYSKSETHNQINESDLRYRLSKHRRANGLRSVVSPDYAPDNQLEEQSHRISTRRDSRHLASQESSLSSRLHGRIKPPRRSPVSGSDLRSERDLERGRNWGSVSPGRPQTSHQGRLRDRIKGRVEDDYSGGRNFRGPRMMRREMMDDRDADFAAPKSLSELKGKKNAESKEQQSLRKRKSLEDHRQPEGGLSFDGPMPLSEILKRKRGAGGATSASTEKSSANMEVDNQKESQGSLVGSSNNTAAQSAVSTVSKEVSNYKEAGAVKETEGKNEATHDKSSQLPNASEVEAEDGMIAEEGIEDHDLEADDLRDGEYEYEQGDEGDYNYEEGENAEGEEEYLEDEDGDDFAKKIGVMFS</sequence>
<evidence type="ECO:0000313" key="9">
    <source>
        <dbReference type="EMBL" id="KAK9175155.1"/>
    </source>
</evidence>
<name>A0AAP0LHZ2_9ROSI</name>
<feature type="compositionally biased region" description="Basic and acidic residues" evidence="7">
    <location>
        <begin position="201"/>
        <end position="210"/>
    </location>
</feature>
<feature type="domain" description="C3H1-type" evidence="8">
    <location>
        <begin position="32"/>
        <end position="61"/>
    </location>
</feature>
<reference evidence="9 10" key="1">
    <citation type="submission" date="2024-05" db="EMBL/GenBank/DDBJ databases">
        <title>Haplotype-resolved chromosome-level genome assembly of Huyou (Citrus changshanensis).</title>
        <authorList>
            <person name="Miao C."/>
            <person name="Chen W."/>
            <person name="Wu Y."/>
            <person name="Wang L."/>
            <person name="Zhao S."/>
            <person name="Grierson D."/>
            <person name="Xu C."/>
            <person name="Chen K."/>
        </authorList>
    </citation>
    <scope>NUCLEOTIDE SEQUENCE [LARGE SCALE GENOMIC DNA]</scope>
    <source>
        <strain evidence="9">01-14</strain>
        <tissue evidence="9">Leaf</tissue>
    </source>
</reference>
<evidence type="ECO:0000256" key="6">
    <source>
        <dbReference type="PROSITE-ProRule" id="PRU00723"/>
    </source>
</evidence>
<dbReference type="InterPro" id="IPR036855">
    <property type="entry name" value="Znf_CCCH_sf"/>
</dbReference>
<dbReference type="EMBL" id="JBCGBO010000025">
    <property type="protein sequence ID" value="KAK9175155.1"/>
    <property type="molecule type" value="Genomic_DNA"/>
</dbReference>
<feature type="zinc finger region" description="C3H1-type" evidence="6">
    <location>
        <begin position="63"/>
        <end position="89"/>
    </location>
</feature>
<gene>
    <name evidence="9" type="ORF">WN944_027161</name>
</gene>
<evidence type="ECO:0000313" key="10">
    <source>
        <dbReference type="Proteomes" id="UP001428341"/>
    </source>
</evidence>
<dbReference type="GO" id="GO:0003729">
    <property type="term" value="F:mRNA binding"/>
    <property type="evidence" value="ECO:0007669"/>
    <property type="project" value="TreeGrafter"/>
</dbReference>
<keyword evidence="10" id="KW-1185">Reference proteome</keyword>
<feature type="compositionally biased region" description="Acidic residues" evidence="7">
    <location>
        <begin position="671"/>
        <end position="690"/>
    </location>
</feature>
<dbReference type="GO" id="GO:0003677">
    <property type="term" value="F:DNA binding"/>
    <property type="evidence" value="ECO:0007669"/>
    <property type="project" value="UniProtKB-KW"/>
</dbReference>
<dbReference type="PANTHER" id="PTHR15725">
    <property type="entry name" value="ZN-FINGER, C-X8-C-X5-C-X3-H TYPE-CONTAINING"/>
    <property type="match status" value="1"/>
</dbReference>
<feature type="compositionally biased region" description="Polar residues" evidence="7">
    <location>
        <begin position="596"/>
        <end position="606"/>
    </location>
</feature>
<evidence type="ECO:0000256" key="4">
    <source>
        <dbReference type="ARBA" id="ARBA00022833"/>
    </source>
</evidence>
<keyword evidence="3 6" id="KW-0863">Zinc-finger</keyword>
<dbReference type="FunFam" id="4.10.1000.10:FF:000021">
    <property type="entry name" value="Zinc finger CCCH domain-containing protein 17"/>
    <property type="match status" value="1"/>
</dbReference>
<evidence type="ECO:0000256" key="3">
    <source>
        <dbReference type="ARBA" id="ARBA00022771"/>
    </source>
</evidence>
<evidence type="ECO:0000259" key="8">
    <source>
        <dbReference type="PROSITE" id="PS50103"/>
    </source>
</evidence>
<accession>A0AAP0LHZ2</accession>
<feature type="compositionally biased region" description="Basic and acidic residues" evidence="7">
    <location>
        <begin position="646"/>
        <end position="662"/>
    </location>
</feature>
<dbReference type="Proteomes" id="UP001428341">
    <property type="component" value="Unassembled WGS sequence"/>
</dbReference>
<feature type="domain" description="C3H1-type" evidence="8">
    <location>
        <begin position="123"/>
        <end position="150"/>
    </location>
</feature>
<dbReference type="Pfam" id="PF15663">
    <property type="entry name" value="zf-CCCH_3"/>
    <property type="match status" value="1"/>
</dbReference>
<dbReference type="InterPro" id="IPR041686">
    <property type="entry name" value="Znf-CCCH_3"/>
</dbReference>
<dbReference type="Pfam" id="PF00642">
    <property type="entry name" value="zf-CCCH"/>
    <property type="match status" value="1"/>
</dbReference>
<keyword evidence="4 6" id="KW-0862">Zinc</keyword>
<keyword evidence="5" id="KW-0238">DNA-binding</keyword>
<feature type="region of interest" description="Disordered" evidence="7">
    <location>
        <begin position="376"/>
        <end position="398"/>
    </location>
</feature>
<feature type="compositionally biased region" description="Basic and acidic residues" evidence="7">
    <location>
        <begin position="542"/>
        <end position="570"/>
    </location>
</feature>
<feature type="region of interest" description="Disordered" evidence="7">
    <location>
        <begin position="539"/>
        <end position="726"/>
    </location>
</feature>
<feature type="compositionally biased region" description="Basic and acidic residues" evidence="7">
    <location>
        <begin position="429"/>
        <end position="444"/>
    </location>
</feature>
<dbReference type="GO" id="GO:0008270">
    <property type="term" value="F:zinc ion binding"/>
    <property type="evidence" value="ECO:0007669"/>
    <property type="project" value="UniProtKB-KW"/>
</dbReference>
<feature type="domain" description="C3H1-type" evidence="8">
    <location>
        <begin position="63"/>
        <end position="89"/>
    </location>
</feature>
<feature type="zinc finger region" description="C3H1-type" evidence="6">
    <location>
        <begin position="123"/>
        <end position="150"/>
    </location>
</feature>
<feature type="compositionally biased region" description="Basic and acidic residues" evidence="7">
    <location>
        <begin position="471"/>
        <end position="481"/>
    </location>
</feature>
<keyword evidence="1 6" id="KW-0479">Metal-binding</keyword>
<evidence type="ECO:0000256" key="7">
    <source>
        <dbReference type="SAM" id="MobiDB-lite"/>
    </source>
</evidence>
<organism evidence="9 10">
    <name type="scientific">Citrus x changshan-huyou</name>
    <dbReference type="NCBI Taxonomy" id="2935761"/>
    <lineage>
        <taxon>Eukaryota</taxon>
        <taxon>Viridiplantae</taxon>
        <taxon>Streptophyta</taxon>
        <taxon>Embryophyta</taxon>
        <taxon>Tracheophyta</taxon>
        <taxon>Spermatophyta</taxon>
        <taxon>Magnoliopsida</taxon>
        <taxon>eudicotyledons</taxon>
        <taxon>Gunneridae</taxon>
        <taxon>Pentapetalae</taxon>
        <taxon>rosids</taxon>
        <taxon>malvids</taxon>
        <taxon>Sapindales</taxon>
        <taxon>Rutaceae</taxon>
        <taxon>Aurantioideae</taxon>
        <taxon>Citrus</taxon>
    </lineage>
</organism>
<feature type="compositionally biased region" description="Basic and acidic residues" evidence="7">
    <location>
        <begin position="498"/>
        <end position="509"/>
    </location>
</feature>
<evidence type="ECO:0000256" key="1">
    <source>
        <dbReference type="ARBA" id="ARBA00022723"/>
    </source>
</evidence>
<protein>
    <recommendedName>
        <fullName evidence="8">C3H1-type domain-containing protein</fullName>
    </recommendedName>
</protein>
<dbReference type="InterPro" id="IPR000571">
    <property type="entry name" value="Znf_CCCH"/>
</dbReference>
<dbReference type="Gene3D" id="4.10.1000.10">
    <property type="entry name" value="Zinc finger, CCCH-type"/>
    <property type="match status" value="2"/>
</dbReference>
<feature type="region of interest" description="Disordered" evidence="7">
    <location>
        <begin position="410"/>
        <end position="523"/>
    </location>
</feature>
<feature type="compositionally biased region" description="Polar residues" evidence="7">
    <location>
        <begin position="614"/>
        <end position="639"/>
    </location>
</feature>
<comment type="caution">
    <text evidence="9">The sequence shown here is derived from an EMBL/GenBank/DDBJ whole genome shotgun (WGS) entry which is preliminary data.</text>
</comment>
<dbReference type="PROSITE" id="PS50103">
    <property type="entry name" value="ZF_C3H1"/>
    <property type="match status" value="3"/>
</dbReference>
<proteinExistence type="predicted"/>
<evidence type="ECO:0000256" key="2">
    <source>
        <dbReference type="ARBA" id="ARBA00022737"/>
    </source>
</evidence>
<feature type="compositionally biased region" description="Basic and acidic residues" evidence="7">
    <location>
        <begin position="380"/>
        <end position="391"/>
    </location>
</feature>
<dbReference type="SUPFAM" id="SSF90229">
    <property type="entry name" value="CCCH zinc finger"/>
    <property type="match status" value="1"/>
</dbReference>
<feature type="region of interest" description="Disordered" evidence="7">
    <location>
        <begin position="200"/>
        <end position="242"/>
    </location>
</feature>
<feature type="compositionally biased region" description="Acidic residues" evidence="7">
    <location>
        <begin position="698"/>
        <end position="726"/>
    </location>
</feature>